<comment type="caution">
    <text evidence="1">The sequence shown here is derived from an EMBL/GenBank/DDBJ whole genome shotgun (WGS) entry which is preliminary data.</text>
</comment>
<protein>
    <submittedName>
        <fullName evidence="1">Uncharacterized protein</fullName>
    </submittedName>
</protein>
<proteinExistence type="predicted"/>
<name>A0A5B3GC71_9BACT</name>
<dbReference type="RefSeq" id="WP_015546118.1">
    <property type="nucleotide sequence ID" value="NZ_DAITRP010000003.1"/>
</dbReference>
<accession>A0A5B3GC71</accession>
<evidence type="ECO:0000313" key="1">
    <source>
        <dbReference type="EMBL" id="KAA2370599.1"/>
    </source>
</evidence>
<dbReference type="AlphaFoldDB" id="A0A5B3GC71"/>
<dbReference type="Proteomes" id="UP000323567">
    <property type="component" value="Unassembled WGS sequence"/>
</dbReference>
<dbReference type="EMBL" id="VVXK01000007">
    <property type="protein sequence ID" value="KAA2370599.1"/>
    <property type="molecule type" value="Genomic_DNA"/>
</dbReference>
<sequence length="219" mass="24444">MKKLITILVLSSAMLSACEGDPEIVPRTPTEAKIRELMIGYDGKVDMNAFVTDAQRGVWVVDACDMTYTDGKVSDGSGYDGGTLINHMMLLPTGICRTFFTLMHIPGPTVYSEGDQWSVSGEMKNTLALYNPGIEESAKTANYDQYAARTTLELLYYKDGVFVMKGRQPFAYMGGQTSKGVYEDYCRVVGHIATDKATVDRYLSYISYEQYKEENPDKF</sequence>
<reference evidence="1 2" key="1">
    <citation type="journal article" date="2019" name="Nat. Med.">
        <title>A library of human gut bacterial isolates paired with longitudinal multiomics data enables mechanistic microbiome research.</title>
        <authorList>
            <person name="Poyet M."/>
            <person name="Groussin M."/>
            <person name="Gibbons S.M."/>
            <person name="Avila-Pacheco J."/>
            <person name="Jiang X."/>
            <person name="Kearney S.M."/>
            <person name="Perrotta A.R."/>
            <person name="Berdy B."/>
            <person name="Zhao S."/>
            <person name="Lieberman T.D."/>
            <person name="Swanson P.K."/>
            <person name="Smith M."/>
            <person name="Roesemann S."/>
            <person name="Alexander J.E."/>
            <person name="Rich S.A."/>
            <person name="Livny J."/>
            <person name="Vlamakis H."/>
            <person name="Clish C."/>
            <person name="Bullock K."/>
            <person name="Deik A."/>
            <person name="Scott J."/>
            <person name="Pierce K.A."/>
            <person name="Xavier R.J."/>
            <person name="Alm E.J."/>
        </authorList>
    </citation>
    <scope>NUCLEOTIDE SEQUENCE [LARGE SCALE GENOMIC DNA]</scope>
    <source>
        <strain evidence="1 2">BIOML-A2</strain>
    </source>
</reference>
<dbReference type="PROSITE" id="PS51257">
    <property type="entry name" value="PROKAR_LIPOPROTEIN"/>
    <property type="match status" value="1"/>
</dbReference>
<organism evidence="1 2">
    <name type="scientific">Alistipes shahii</name>
    <dbReference type="NCBI Taxonomy" id="328814"/>
    <lineage>
        <taxon>Bacteria</taxon>
        <taxon>Pseudomonadati</taxon>
        <taxon>Bacteroidota</taxon>
        <taxon>Bacteroidia</taxon>
        <taxon>Bacteroidales</taxon>
        <taxon>Rikenellaceae</taxon>
        <taxon>Alistipes</taxon>
    </lineage>
</organism>
<gene>
    <name evidence="1" type="ORF">F2Y13_06435</name>
</gene>
<dbReference type="GeneID" id="92758575"/>
<evidence type="ECO:0000313" key="2">
    <source>
        <dbReference type="Proteomes" id="UP000323567"/>
    </source>
</evidence>